<dbReference type="EMBL" id="UOED01000070">
    <property type="protein sequence ID" value="VAV91925.1"/>
    <property type="molecule type" value="Genomic_DNA"/>
</dbReference>
<proteinExistence type="predicted"/>
<dbReference type="InterPro" id="IPR025388">
    <property type="entry name" value="Alginate_export_dom"/>
</dbReference>
<dbReference type="Gene3D" id="2.40.160.10">
    <property type="entry name" value="Porin"/>
    <property type="match status" value="1"/>
</dbReference>
<dbReference type="InterPro" id="IPR023614">
    <property type="entry name" value="Porin_dom_sf"/>
</dbReference>
<organism evidence="2">
    <name type="scientific">hydrothermal vent metagenome</name>
    <dbReference type="NCBI Taxonomy" id="652676"/>
    <lineage>
        <taxon>unclassified sequences</taxon>
        <taxon>metagenomes</taxon>
        <taxon>ecological metagenomes</taxon>
    </lineage>
</organism>
<dbReference type="Pfam" id="PF13372">
    <property type="entry name" value="Alginate_exp"/>
    <property type="match status" value="1"/>
</dbReference>
<accession>A0A3B0SA02</accession>
<evidence type="ECO:0000313" key="2">
    <source>
        <dbReference type="EMBL" id="VAV91925.1"/>
    </source>
</evidence>
<gene>
    <name evidence="2" type="ORF">MNBD_ALPHA02-379</name>
</gene>
<protein>
    <recommendedName>
        <fullName evidence="1">Alginate export domain-containing protein</fullName>
    </recommendedName>
</protein>
<name>A0A3B0SA02_9ZZZZ</name>
<dbReference type="AlphaFoldDB" id="A0A3B0SA02"/>
<sequence length="414" mass="45409">MVQLNTKIKSLLLASTAAFIFTPTYAFAANTDAESLADAVTGGKVYLNVRIRYENVDQANFVKDATALTIRTRFGYKTGSYKGFSGVIEMEDTRNLADENYNNTLNGKGAIYPVIADPSQTEVNQAYLSYSYEGTKVSAGRQTINLGTQRFIGSVGWRQVDQNLDAVTAVNKSLPNTKIFYAYVWNVNRIFSDNSPAGDHASATNLLNVEYTGLKFGKLTTYAYLLNNKDVAGFSTNTFGVRFAGKTKIANQASVLYEFEYANQTDAKNNPGNYSVNYFHIGGGLGFAGATLKAGLESLGSDNGTASFKTPLATLHKFNGWADQFLATPAAGLEDLYFTGVYKFGGQMKGLKAVATYHKFTSQFGNTDYGKEFDAVVSYAIDKNYSVAVKYADYNADTWKVDVKKLWFILGLKY</sequence>
<feature type="domain" description="Alginate export" evidence="1">
    <location>
        <begin position="47"/>
        <end position="265"/>
    </location>
</feature>
<reference evidence="2" key="1">
    <citation type="submission" date="2018-06" db="EMBL/GenBank/DDBJ databases">
        <authorList>
            <person name="Zhirakovskaya E."/>
        </authorList>
    </citation>
    <scope>NUCLEOTIDE SEQUENCE</scope>
</reference>
<evidence type="ECO:0000259" key="1">
    <source>
        <dbReference type="Pfam" id="PF13372"/>
    </source>
</evidence>